<proteinExistence type="predicted"/>
<feature type="transmembrane region" description="Helical" evidence="1">
    <location>
        <begin position="12"/>
        <end position="30"/>
    </location>
</feature>
<organism evidence="2">
    <name type="scientific">uncultured marine group II/III euryarchaeote AD1000_99_D12</name>
    <dbReference type="NCBI Taxonomy" id="1457831"/>
    <lineage>
        <taxon>Archaea</taxon>
        <taxon>Methanobacteriati</taxon>
        <taxon>Methanobacteriota</taxon>
        <taxon>environmental samples</taxon>
    </lineage>
</organism>
<evidence type="ECO:0000313" key="2">
    <source>
        <dbReference type="EMBL" id="AIE97440.1"/>
    </source>
</evidence>
<accession>A0A075G0C0</accession>
<name>A0A075G0C0_9EURY</name>
<reference evidence="2" key="1">
    <citation type="journal article" date="2014" name="Genome Biol. Evol.">
        <title>Pangenome evidence for extensive interdomain horizontal transfer affecting lineage core and shell genes in uncultured planktonic thaumarchaeota and euryarchaeota.</title>
        <authorList>
            <person name="Deschamps P."/>
            <person name="Zivanovic Y."/>
            <person name="Moreira D."/>
            <person name="Rodriguez-Valera F."/>
            <person name="Lopez-Garcia P."/>
        </authorList>
    </citation>
    <scope>NUCLEOTIDE SEQUENCE</scope>
</reference>
<feature type="transmembrane region" description="Helical" evidence="1">
    <location>
        <begin position="231"/>
        <end position="251"/>
    </location>
</feature>
<dbReference type="InterPro" id="IPR036116">
    <property type="entry name" value="FN3_sf"/>
</dbReference>
<dbReference type="SUPFAM" id="SSF49265">
    <property type="entry name" value="Fibronectin type III"/>
    <property type="match status" value="1"/>
</dbReference>
<dbReference type="InterPro" id="IPR013783">
    <property type="entry name" value="Ig-like_fold"/>
</dbReference>
<sequence>MSSRGVIWVRDALVITLSIYVVFSIAMAPWNNLDSEEALPTTCETGCAPVINYPDEGYYHYKDSIVFEWKPVSVEYRFTVLNSTGHIFHDENLTGVTTSTTNRVPAGNYTSFVYYKGIIGSFFGDDEPLLRSEEHSISSSSKIILVWSPVEVTYGIEIREHKTTEVLLVHQAEGLTQTSYEFQDFDNGKTYSWSIYAVDSMGFVSASSNERELNIDTTKFLAYELFNNWEVPFILLGILMVVALQAGVFLAREESND</sequence>
<keyword evidence="1" id="KW-0812">Transmembrane</keyword>
<evidence type="ECO:0008006" key="3">
    <source>
        <dbReference type="Google" id="ProtNLM"/>
    </source>
</evidence>
<dbReference type="Gene3D" id="2.60.40.10">
    <property type="entry name" value="Immunoglobulins"/>
    <property type="match status" value="1"/>
</dbReference>
<dbReference type="EMBL" id="KF900507">
    <property type="protein sequence ID" value="AIE97440.1"/>
    <property type="molecule type" value="Genomic_DNA"/>
</dbReference>
<evidence type="ECO:0000256" key="1">
    <source>
        <dbReference type="SAM" id="Phobius"/>
    </source>
</evidence>
<keyword evidence="1" id="KW-1133">Transmembrane helix</keyword>
<dbReference type="AlphaFoldDB" id="A0A075G0C0"/>
<keyword evidence="1" id="KW-0472">Membrane</keyword>
<protein>
    <recommendedName>
        <fullName evidence="3">Fibronectin type-III domain-containing protein</fullName>
    </recommendedName>
</protein>